<dbReference type="STRING" id="45351.A7RJY4"/>
<evidence type="ECO:0000313" key="2">
    <source>
        <dbReference type="Proteomes" id="UP000001593"/>
    </source>
</evidence>
<dbReference type="PANTHER" id="PTHR24110:SF3">
    <property type="entry name" value="CENTROSOMAL PROTEIN OF 78 KDA"/>
    <property type="match status" value="1"/>
</dbReference>
<dbReference type="SMART" id="SM00368">
    <property type="entry name" value="LRR_RI"/>
    <property type="match status" value="3"/>
</dbReference>
<proteinExistence type="predicted"/>
<dbReference type="OMA" id="RENAAWK"/>
<dbReference type="KEGG" id="nve:5520291"/>
<dbReference type="InterPro" id="IPR026212">
    <property type="entry name" value="Cep78"/>
</dbReference>
<accession>A7RJY4</accession>
<feature type="non-terminal residue" evidence="1">
    <location>
        <position position="1"/>
    </location>
</feature>
<dbReference type="SUPFAM" id="SSF52047">
    <property type="entry name" value="RNI-like"/>
    <property type="match status" value="1"/>
</dbReference>
<dbReference type="PRINTS" id="PR02062">
    <property type="entry name" value="CENTROSOME78"/>
</dbReference>
<gene>
    <name evidence="1" type="ORF">NEMVEDRAFT_v1g84639</name>
</gene>
<sequence>MILSNLDKTLPFQGITKNSTIQHLSLEFCQIGDHGLEILSNAIKGSQSITSINFTGCNLTWRGAEEIAKIIRFQATRRHSVAWQDSLRYRRPDMDRMTGLRRISLCKNPLVSDRGMSYLAEALKDDLWVKALDLQQCGVSTEGAMEFQPVLKFNTTITVLDLRLNPLIDRDVLTAIMEQIMMNAG</sequence>
<dbReference type="PhylomeDB" id="A7RJY4"/>
<dbReference type="AlphaFoldDB" id="A7RJY4"/>
<dbReference type="InParanoid" id="A7RJY4"/>
<dbReference type="InterPro" id="IPR032675">
    <property type="entry name" value="LRR_dom_sf"/>
</dbReference>
<dbReference type="PANTHER" id="PTHR24110">
    <property type="entry name" value="CENTROSOMAL PROTEIN OF 78 KDA"/>
    <property type="match status" value="1"/>
</dbReference>
<dbReference type="eggNOG" id="KOG4308">
    <property type="taxonomic scope" value="Eukaryota"/>
</dbReference>
<name>A7RJY4_NEMVE</name>
<dbReference type="EMBL" id="DS469515">
    <property type="protein sequence ID" value="EDO48167.1"/>
    <property type="molecule type" value="Genomic_DNA"/>
</dbReference>
<dbReference type="InterPro" id="IPR001611">
    <property type="entry name" value="Leu-rich_rpt"/>
</dbReference>
<reference evidence="1 2" key="1">
    <citation type="journal article" date="2007" name="Science">
        <title>Sea anemone genome reveals ancestral eumetazoan gene repertoire and genomic organization.</title>
        <authorList>
            <person name="Putnam N.H."/>
            <person name="Srivastava M."/>
            <person name="Hellsten U."/>
            <person name="Dirks B."/>
            <person name="Chapman J."/>
            <person name="Salamov A."/>
            <person name="Terry A."/>
            <person name="Shapiro H."/>
            <person name="Lindquist E."/>
            <person name="Kapitonov V.V."/>
            <person name="Jurka J."/>
            <person name="Genikhovich G."/>
            <person name="Grigoriev I.V."/>
            <person name="Lucas S.M."/>
            <person name="Steele R.E."/>
            <person name="Finnerty J.R."/>
            <person name="Technau U."/>
            <person name="Martindale M.Q."/>
            <person name="Rokhsar D.S."/>
        </authorList>
    </citation>
    <scope>NUCLEOTIDE SEQUENCE [LARGE SCALE GENOMIC DNA]</scope>
    <source>
        <strain evidence="2">CH2 X CH6</strain>
    </source>
</reference>
<organism evidence="1 2">
    <name type="scientific">Nematostella vectensis</name>
    <name type="common">Starlet sea anemone</name>
    <dbReference type="NCBI Taxonomy" id="45351"/>
    <lineage>
        <taxon>Eukaryota</taxon>
        <taxon>Metazoa</taxon>
        <taxon>Cnidaria</taxon>
        <taxon>Anthozoa</taxon>
        <taxon>Hexacorallia</taxon>
        <taxon>Actiniaria</taxon>
        <taxon>Edwardsiidae</taxon>
        <taxon>Nematostella</taxon>
    </lineage>
</organism>
<dbReference type="FunFam" id="3.80.10.10:FF:000948">
    <property type="entry name" value="Centrosomal protein 78"/>
    <property type="match status" value="1"/>
</dbReference>
<dbReference type="HOGENOM" id="CLU_089182_0_0_1"/>
<keyword evidence="2" id="KW-1185">Reference proteome</keyword>
<evidence type="ECO:0008006" key="3">
    <source>
        <dbReference type="Google" id="ProtNLM"/>
    </source>
</evidence>
<dbReference type="Proteomes" id="UP000001593">
    <property type="component" value="Unassembled WGS sequence"/>
</dbReference>
<dbReference type="Gene3D" id="3.80.10.10">
    <property type="entry name" value="Ribonuclease Inhibitor"/>
    <property type="match status" value="2"/>
</dbReference>
<protein>
    <recommendedName>
        <fullName evidence="3">Centrosomal protein of 78 kDa</fullName>
    </recommendedName>
</protein>
<evidence type="ECO:0000313" key="1">
    <source>
        <dbReference type="EMBL" id="EDO48167.1"/>
    </source>
</evidence>
<dbReference type="Pfam" id="PF13516">
    <property type="entry name" value="LRR_6"/>
    <property type="match status" value="4"/>
</dbReference>